<reference evidence="10" key="1">
    <citation type="submission" date="2020-07" db="EMBL/GenBank/DDBJ databases">
        <title>Genome sequences of bacteria associated with the marine, planktonic diatom Thalassiosira profunda strain ECT2AJA-044.</title>
        <authorList>
            <person name="Gargas C.B."/>
            <person name="Roberts W.R."/>
            <person name="Alverson A.J."/>
        </authorList>
    </citation>
    <scope>NUCLEOTIDE SEQUENCE</scope>
    <source>
        <strain evidence="10">ECT2AJA-044</strain>
    </source>
</reference>
<feature type="transmembrane region" description="Helical" evidence="9">
    <location>
        <begin position="41"/>
        <end position="63"/>
    </location>
</feature>
<evidence type="ECO:0000256" key="6">
    <source>
        <dbReference type="ARBA" id="ARBA00022989"/>
    </source>
</evidence>
<evidence type="ECO:0000256" key="4">
    <source>
        <dbReference type="ARBA" id="ARBA00022692"/>
    </source>
</evidence>
<feature type="transmembrane region" description="Helical" evidence="9">
    <location>
        <begin position="129"/>
        <end position="147"/>
    </location>
</feature>
<evidence type="ECO:0000256" key="1">
    <source>
        <dbReference type="ARBA" id="ARBA00004651"/>
    </source>
</evidence>
<evidence type="ECO:0000256" key="7">
    <source>
        <dbReference type="ARBA" id="ARBA00023136"/>
    </source>
</evidence>
<dbReference type="PANTHER" id="PTHR11795:SF451">
    <property type="entry name" value="ABC TRANSPORTER PERMEASE PROTEIN"/>
    <property type="match status" value="1"/>
</dbReference>
<evidence type="ECO:0000313" key="10">
    <source>
        <dbReference type="EMBL" id="QTN36993.1"/>
    </source>
</evidence>
<evidence type="ECO:0000256" key="3">
    <source>
        <dbReference type="ARBA" id="ARBA00022475"/>
    </source>
</evidence>
<dbReference type="InterPro" id="IPR001851">
    <property type="entry name" value="ABC_transp_permease"/>
</dbReference>
<evidence type="ECO:0000256" key="8">
    <source>
        <dbReference type="ARBA" id="ARBA00037998"/>
    </source>
</evidence>
<dbReference type="CDD" id="cd06582">
    <property type="entry name" value="TM_PBP1_LivH_like"/>
    <property type="match status" value="1"/>
</dbReference>
<keyword evidence="3" id="KW-1003">Cell membrane</keyword>
<evidence type="ECO:0000256" key="2">
    <source>
        <dbReference type="ARBA" id="ARBA00022448"/>
    </source>
</evidence>
<keyword evidence="5" id="KW-0029">Amino-acid transport</keyword>
<dbReference type="GO" id="GO:0005886">
    <property type="term" value="C:plasma membrane"/>
    <property type="evidence" value="ECO:0007669"/>
    <property type="project" value="UniProtKB-SubCell"/>
</dbReference>
<protein>
    <submittedName>
        <fullName evidence="10">Branched-chain amino acid ABC transporter permease</fullName>
    </submittedName>
</protein>
<dbReference type="PANTHER" id="PTHR11795">
    <property type="entry name" value="BRANCHED-CHAIN AMINO ACID TRANSPORT SYSTEM PERMEASE PROTEIN LIVH"/>
    <property type="match status" value="1"/>
</dbReference>
<feature type="transmembrane region" description="Helical" evidence="9">
    <location>
        <begin position="99"/>
        <end position="117"/>
    </location>
</feature>
<dbReference type="GO" id="GO:0006865">
    <property type="term" value="P:amino acid transport"/>
    <property type="evidence" value="ECO:0007669"/>
    <property type="project" value="UniProtKB-KW"/>
</dbReference>
<keyword evidence="2" id="KW-0813">Transport</keyword>
<dbReference type="GO" id="GO:0022857">
    <property type="term" value="F:transmembrane transporter activity"/>
    <property type="evidence" value="ECO:0007669"/>
    <property type="project" value="InterPro"/>
</dbReference>
<evidence type="ECO:0000256" key="9">
    <source>
        <dbReference type="SAM" id="Phobius"/>
    </source>
</evidence>
<dbReference type="Proteomes" id="UP000665026">
    <property type="component" value="Chromosome"/>
</dbReference>
<dbReference type="RefSeq" id="WP_209357689.1">
    <property type="nucleotide sequence ID" value="NZ_CP060010.1"/>
</dbReference>
<feature type="transmembrane region" description="Helical" evidence="9">
    <location>
        <begin position="6"/>
        <end position="29"/>
    </location>
</feature>
<proteinExistence type="inferred from homology"/>
<keyword evidence="4 9" id="KW-0812">Transmembrane</keyword>
<evidence type="ECO:0000313" key="11">
    <source>
        <dbReference type="Proteomes" id="UP000665026"/>
    </source>
</evidence>
<name>A0A975ERT0_9RHOB</name>
<dbReference type="Pfam" id="PF02653">
    <property type="entry name" value="BPD_transp_2"/>
    <property type="match status" value="1"/>
</dbReference>
<keyword evidence="7 9" id="KW-0472">Membrane</keyword>
<gene>
    <name evidence="10" type="ORF">HZ995_05655</name>
</gene>
<organism evidence="10 11">
    <name type="scientific">Cognatishimia activa</name>
    <dbReference type="NCBI Taxonomy" id="1715691"/>
    <lineage>
        <taxon>Bacteria</taxon>
        <taxon>Pseudomonadati</taxon>
        <taxon>Pseudomonadota</taxon>
        <taxon>Alphaproteobacteria</taxon>
        <taxon>Rhodobacterales</taxon>
        <taxon>Paracoccaceae</taxon>
        <taxon>Cognatishimia</taxon>
    </lineage>
</organism>
<comment type="subcellular location">
    <subcellularLocation>
        <location evidence="1">Cell membrane</location>
        <topology evidence="1">Multi-pass membrane protein</topology>
    </subcellularLocation>
</comment>
<feature type="transmembrane region" description="Helical" evidence="9">
    <location>
        <begin position="230"/>
        <end position="249"/>
    </location>
</feature>
<feature type="transmembrane region" description="Helical" evidence="9">
    <location>
        <begin position="255"/>
        <end position="272"/>
    </location>
</feature>
<dbReference type="KEGG" id="cact:HZ995_05655"/>
<accession>A0A975ERT0</accession>
<keyword evidence="6 9" id="KW-1133">Transmembrane helix</keyword>
<dbReference type="EMBL" id="CP060010">
    <property type="protein sequence ID" value="QTN36993.1"/>
    <property type="molecule type" value="Genomic_DNA"/>
</dbReference>
<evidence type="ECO:0000256" key="5">
    <source>
        <dbReference type="ARBA" id="ARBA00022970"/>
    </source>
</evidence>
<feature type="transmembrane region" description="Helical" evidence="9">
    <location>
        <begin position="177"/>
        <end position="201"/>
    </location>
</feature>
<dbReference type="AlphaFoldDB" id="A0A975ERT0"/>
<dbReference type="InterPro" id="IPR052157">
    <property type="entry name" value="BCAA_transport_permease"/>
</dbReference>
<sequence length="332" mass="35564">MGQFLQFAINGLMAGAIYALIALGIVAIYKATRVVNFAHGYVIMIGAYLYYTFAVLLPAAPWFPDLLFQPEWLVDAKSKAQMFSPEAAWLAWLEKLPRIIFGLICAIIGSSILARLIERFLMRPLLGQSNFAMIMITVGLISVLSGAKSMIWTGDAASVPHLAPNPALRFEVFGSKIFIFGANLVSMGLALVIFAAIVIWLRRSTSGVAMRAASEDQSTAYSMGISVPRVFANAWVLAAATGAIAGAILAARDGVSPALGLFGFSVLAIVLMGGLDSFVGVFISAMAVGILEALAQWQLGGDWVEITPYVAVLIVILIRPHGLLGQKEIERI</sequence>
<comment type="similarity">
    <text evidence="8">Belongs to the binding-protein-dependent transport system permease family. LivHM subfamily.</text>
</comment>